<feature type="non-terminal residue" evidence="2">
    <location>
        <position position="120"/>
    </location>
</feature>
<evidence type="ECO:0000256" key="1">
    <source>
        <dbReference type="SAM" id="MobiDB-lite"/>
    </source>
</evidence>
<proteinExistence type="predicted"/>
<feature type="region of interest" description="Disordered" evidence="1">
    <location>
        <begin position="25"/>
        <end position="62"/>
    </location>
</feature>
<sequence>QAGKKIVIGPQYVLLPLLTTDAQGPKSLKNEVADDAGKKSTKVLRKENGVQNPAKEEDTTDLQDTEIFSSAYDDKVKGAVADFNNLELTIVVSPIPTTRIHKDYPKEQIIRDPLLATQTK</sequence>
<name>A0A699U3W4_TANCI</name>
<dbReference type="AlphaFoldDB" id="A0A699U3W4"/>
<feature type="compositionally biased region" description="Basic and acidic residues" evidence="1">
    <location>
        <begin position="28"/>
        <end position="48"/>
    </location>
</feature>
<accession>A0A699U3W4</accession>
<dbReference type="EMBL" id="BKCJ011303881">
    <property type="protein sequence ID" value="GFD17925.1"/>
    <property type="molecule type" value="Genomic_DNA"/>
</dbReference>
<comment type="caution">
    <text evidence="2">The sequence shown here is derived from an EMBL/GenBank/DDBJ whole genome shotgun (WGS) entry which is preliminary data.</text>
</comment>
<protein>
    <submittedName>
        <fullName evidence="2">Uncharacterized protein</fullName>
    </submittedName>
</protein>
<gene>
    <name evidence="2" type="ORF">Tci_889894</name>
</gene>
<reference evidence="2" key="1">
    <citation type="journal article" date="2019" name="Sci. Rep.">
        <title>Draft genome of Tanacetum cinerariifolium, the natural source of mosquito coil.</title>
        <authorList>
            <person name="Yamashiro T."/>
            <person name="Shiraishi A."/>
            <person name="Satake H."/>
            <person name="Nakayama K."/>
        </authorList>
    </citation>
    <scope>NUCLEOTIDE SEQUENCE</scope>
</reference>
<evidence type="ECO:0000313" key="2">
    <source>
        <dbReference type="EMBL" id="GFD17925.1"/>
    </source>
</evidence>
<feature type="non-terminal residue" evidence="2">
    <location>
        <position position="1"/>
    </location>
</feature>
<organism evidence="2">
    <name type="scientific">Tanacetum cinerariifolium</name>
    <name type="common">Dalmatian daisy</name>
    <name type="synonym">Chrysanthemum cinerariifolium</name>
    <dbReference type="NCBI Taxonomy" id="118510"/>
    <lineage>
        <taxon>Eukaryota</taxon>
        <taxon>Viridiplantae</taxon>
        <taxon>Streptophyta</taxon>
        <taxon>Embryophyta</taxon>
        <taxon>Tracheophyta</taxon>
        <taxon>Spermatophyta</taxon>
        <taxon>Magnoliopsida</taxon>
        <taxon>eudicotyledons</taxon>
        <taxon>Gunneridae</taxon>
        <taxon>Pentapetalae</taxon>
        <taxon>asterids</taxon>
        <taxon>campanulids</taxon>
        <taxon>Asterales</taxon>
        <taxon>Asteraceae</taxon>
        <taxon>Asteroideae</taxon>
        <taxon>Anthemideae</taxon>
        <taxon>Anthemidinae</taxon>
        <taxon>Tanacetum</taxon>
    </lineage>
</organism>